<dbReference type="InterPro" id="IPR034714">
    <property type="entry name" value="TagA_TarA"/>
</dbReference>
<dbReference type="EMBL" id="CP066701">
    <property type="protein sequence ID" value="QQX27281.1"/>
    <property type="molecule type" value="Genomic_DNA"/>
</dbReference>
<dbReference type="CDD" id="cd06533">
    <property type="entry name" value="Glyco_transf_WecG_TagA"/>
    <property type="match status" value="1"/>
</dbReference>
<dbReference type="AlphaFoldDB" id="A0A150LA80"/>
<evidence type="ECO:0000256" key="2">
    <source>
        <dbReference type="ARBA" id="ARBA00022679"/>
    </source>
</evidence>
<dbReference type="NCBIfam" id="TIGR00696">
    <property type="entry name" value="wecG_tagA_cpsF"/>
    <property type="match status" value="1"/>
</dbReference>
<accession>A0A150LA80</accession>
<dbReference type="Pfam" id="PF03808">
    <property type="entry name" value="Glyco_tran_WecG"/>
    <property type="match status" value="1"/>
</dbReference>
<dbReference type="STRING" id="46224.B4102_2677"/>
<dbReference type="HAMAP" id="MF_02070">
    <property type="entry name" value="TagA_TarA"/>
    <property type="match status" value="1"/>
</dbReference>
<dbReference type="UniPathway" id="UPA00632"/>
<organism evidence="6 8">
    <name type="scientific">Heyndrickxia sporothermodurans</name>
    <dbReference type="NCBI Taxonomy" id="46224"/>
    <lineage>
        <taxon>Bacteria</taxon>
        <taxon>Bacillati</taxon>
        <taxon>Bacillota</taxon>
        <taxon>Bacilli</taxon>
        <taxon>Bacillales</taxon>
        <taxon>Bacillaceae</taxon>
        <taxon>Heyndrickxia</taxon>
    </lineage>
</organism>
<keyword evidence="1 5" id="KW-0328">Glycosyltransferase</keyword>
<evidence type="ECO:0000313" key="7">
    <source>
        <dbReference type="EMBL" id="QQX27281.1"/>
    </source>
</evidence>
<evidence type="ECO:0000313" key="8">
    <source>
        <dbReference type="Proteomes" id="UP000075666"/>
    </source>
</evidence>
<name>A0A150LA80_9BACI</name>
<proteinExistence type="inferred from homology"/>
<evidence type="ECO:0000313" key="9">
    <source>
        <dbReference type="Proteomes" id="UP000595512"/>
    </source>
</evidence>
<dbReference type="EC" id="2.4.1.187" evidence="5"/>
<dbReference type="Proteomes" id="UP000075666">
    <property type="component" value="Unassembled WGS sequence"/>
</dbReference>
<dbReference type="PANTHER" id="PTHR34136">
    <property type="match status" value="1"/>
</dbReference>
<comment type="pathway">
    <text evidence="5">Cell wall biogenesis; teichoic acid biosynthesis.</text>
</comment>
<dbReference type="GO" id="GO:0019350">
    <property type="term" value="P:teichoic acid biosynthetic process"/>
    <property type="evidence" value="ECO:0007669"/>
    <property type="project" value="UniProtKB-UniRule"/>
</dbReference>
<sequence length="242" mass="28031">MNHVEILGVPFIHSTRNEFIDILHRRIKQQNKTFVVTANPEIVMMANENKVFMEYLQTADFITPDGIGIVKAAGWLNKPLPERVPGFDTMKDLLSLANENQYRVYFLGAKQEVLEQCIHNVSNDFPKMEIAGYHNGFFDLDNPQIAEEIRELKPDLIFVALGAPRQEQWIYQNIAKFDKGIFMGVGGSFDGIAGVVPRAPEIWQKLNIEWLYRLIQQPTRWKRMLAIPRFVFKVLLQKTNKR</sequence>
<reference evidence="6 8" key="1">
    <citation type="submission" date="2016-01" db="EMBL/GenBank/DDBJ databases">
        <title>Genome Sequences of Twelve Sporeforming Bacillus Species Isolated from Foods.</title>
        <authorList>
            <person name="Berendsen E.M."/>
            <person name="Wells-Bennik M.H."/>
            <person name="Krawcyk A.O."/>
            <person name="De Jong A."/>
            <person name="Holsappel S."/>
            <person name="Eijlander R.T."/>
            <person name="Kuipers O.P."/>
        </authorList>
    </citation>
    <scope>NUCLEOTIDE SEQUENCE [LARGE SCALE GENOMIC DNA]</scope>
    <source>
        <strain evidence="6 8">B4102</strain>
    </source>
</reference>
<protein>
    <recommendedName>
        <fullName evidence="5">N-acetylglucosaminyldiphosphoundecaprenol N-acetyl-beta-D-mannosaminyltransferase</fullName>
        <ecNumber evidence="5">2.4.1.187</ecNumber>
    </recommendedName>
    <alternativeName>
        <fullName evidence="5">N-acetylmannosaminyltransferase</fullName>
    </alternativeName>
    <alternativeName>
        <fullName evidence="5">UDP-N-acetylmannosamine transferase</fullName>
    </alternativeName>
    <alternativeName>
        <fullName evidence="5">UDP-N-acetylmannosamine:N-acetylglucosaminyl pyrophosphorylundecaprenol N-acetylmannosaminyltransferase</fullName>
    </alternativeName>
</protein>
<evidence type="ECO:0000256" key="5">
    <source>
        <dbReference type="HAMAP-Rule" id="MF_02070"/>
    </source>
</evidence>
<comment type="function">
    <text evidence="5">Catalyzes the conversion of GlcNAc-PP-undecaprenol into ManNAc-GlcNAc-PP-undecaprenol, the first committed lipid intermediate in the de novo synthesis of teichoic acid.</text>
</comment>
<dbReference type="GO" id="GO:0071555">
    <property type="term" value="P:cell wall organization"/>
    <property type="evidence" value="ECO:0007669"/>
    <property type="project" value="UniProtKB-KW"/>
</dbReference>
<evidence type="ECO:0000256" key="4">
    <source>
        <dbReference type="ARBA" id="ARBA00023316"/>
    </source>
</evidence>
<evidence type="ECO:0000256" key="1">
    <source>
        <dbReference type="ARBA" id="ARBA00022676"/>
    </source>
</evidence>
<dbReference type="Proteomes" id="UP000595512">
    <property type="component" value="Chromosome"/>
</dbReference>
<reference evidence="7 9" key="2">
    <citation type="submission" date="2020-12" db="EMBL/GenBank/DDBJ databases">
        <title>Taxonomic evaluation of the Bacillus sporothermodurans group of bacteria based on whole genome sequences.</title>
        <authorList>
            <person name="Fiedler G."/>
            <person name="Herbstmann A.-D."/>
            <person name="Doll E."/>
            <person name="Wenning M."/>
            <person name="Brinks E."/>
            <person name="Kabisch J."/>
            <person name="Breitenwieser F."/>
            <person name="Lappann M."/>
            <person name="Boehnlein C."/>
            <person name="Franz C."/>
        </authorList>
    </citation>
    <scope>NUCLEOTIDE SEQUENCE [LARGE SCALE GENOMIC DNA]</scope>
    <source>
        <strain evidence="7 9">DSM 10599</strain>
    </source>
</reference>
<dbReference type="KEGG" id="hspo:JGZ69_11290"/>
<keyword evidence="3 5" id="KW-0777">Teichoic acid biosynthesis</keyword>
<dbReference type="OrthoDB" id="9771846at2"/>
<evidence type="ECO:0000256" key="3">
    <source>
        <dbReference type="ARBA" id="ARBA00022944"/>
    </source>
</evidence>
<keyword evidence="8" id="KW-1185">Reference proteome</keyword>
<comment type="similarity">
    <text evidence="5">Belongs to the glycosyltransferase 26 family. TagA/TarA subfamily.</text>
</comment>
<dbReference type="GO" id="GO:0047244">
    <property type="term" value="F:N-acetylglucosaminyldiphosphoundecaprenol N-acetyl-beta-D-mannosaminyltransferase activity"/>
    <property type="evidence" value="ECO:0007669"/>
    <property type="project" value="UniProtKB-UniRule"/>
</dbReference>
<dbReference type="PANTHER" id="PTHR34136:SF1">
    <property type="entry name" value="UDP-N-ACETYL-D-MANNOSAMINURONIC ACID TRANSFERASE"/>
    <property type="match status" value="1"/>
</dbReference>
<dbReference type="PATRIC" id="fig|46224.3.peg.1879"/>
<comment type="catalytic activity">
    <reaction evidence="5">
        <text>UDP-N-acetyl-alpha-D-mannosamine + N-acetyl-alpha-D-glucosaminyl-di-trans,octa-cis-undecaprenyl diphosphate = N-acetyl-beta-D-mannosaminyl-(1-&gt;4)-N-acetyl-alpha-D-glucosaminyl di-trans,octa-cis-undecaprenyl diphosphate + UDP + H(+)</text>
        <dbReference type="Rhea" id="RHEA:16053"/>
        <dbReference type="ChEBI" id="CHEBI:15378"/>
        <dbReference type="ChEBI" id="CHEBI:58223"/>
        <dbReference type="ChEBI" id="CHEBI:62959"/>
        <dbReference type="ChEBI" id="CHEBI:68623"/>
        <dbReference type="ChEBI" id="CHEBI:132210"/>
        <dbReference type="EC" id="2.4.1.187"/>
    </reaction>
</comment>
<keyword evidence="2 5" id="KW-0808">Transferase</keyword>
<gene>
    <name evidence="6" type="ORF">B4102_2677</name>
    <name evidence="7" type="ORF">JGZ69_11290</name>
</gene>
<keyword evidence="4 5" id="KW-0961">Cell wall biogenesis/degradation</keyword>
<dbReference type="EMBL" id="LQYN01000026">
    <property type="protein sequence ID" value="KYD09150.1"/>
    <property type="molecule type" value="Genomic_DNA"/>
</dbReference>
<evidence type="ECO:0000313" key="6">
    <source>
        <dbReference type="EMBL" id="KYD09150.1"/>
    </source>
</evidence>
<dbReference type="RefSeq" id="WP_084347501.1">
    <property type="nucleotide sequence ID" value="NZ_CP066701.1"/>
</dbReference>
<dbReference type="InterPro" id="IPR004629">
    <property type="entry name" value="WecG_TagA_CpsF"/>
</dbReference>